<organism evidence="2 3">
    <name type="scientific">Paenibacillus monticola</name>
    <dbReference type="NCBI Taxonomy" id="2666075"/>
    <lineage>
        <taxon>Bacteria</taxon>
        <taxon>Bacillati</taxon>
        <taxon>Bacillota</taxon>
        <taxon>Bacilli</taxon>
        <taxon>Bacillales</taxon>
        <taxon>Paenibacillaceae</taxon>
        <taxon>Paenibacillus</taxon>
    </lineage>
</organism>
<reference evidence="2 3" key="1">
    <citation type="submission" date="2019-11" db="EMBL/GenBank/DDBJ databases">
        <title>Paenibacillus monticola sp. nov., a novel PGPR strain isolated from mountain sample in China.</title>
        <authorList>
            <person name="Zhao Q."/>
            <person name="Li H.-P."/>
            <person name="Zhang J.-L."/>
        </authorList>
    </citation>
    <scope>NUCLEOTIDE SEQUENCE [LARGE SCALE GENOMIC DNA]</scope>
    <source>
        <strain evidence="2 3">LC-T2</strain>
    </source>
</reference>
<comment type="caution">
    <text evidence="2">The sequence shown here is derived from an EMBL/GenBank/DDBJ whole genome shotgun (WGS) entry which is preliminary data.</text>
</comment>
<gene>
    <name evidence="2" type="ORF">GJB61_04600</name>
</gene>
<accession>A0A7X2H2L6</accession>
<protein>
    <recommendedName>
        <fullName evidence="1">DUF5704 domain-containing protein</fullName>
    </recommendedName>
</protein>
<feature type="non-terminal residue" evidence="2">
    <location>
        <position position="434"/>
    </location>
</feature>
<dbReference type="AlphaFoldDB" id="A0A7X2H2L6"/>
<feature type="domain" description="DUF5704" evidence="1">
    <location>
        <begin position="134"/>
        <end position="316"/>
    </location>
</feature>
<sequence>MENPNDSTKNWKVGETIHADLDKTLTGSDGKTYTLVKSYLQSKHYLNDQNYVQTGIPATNPALFSRNFTTYLGGTNVIAVFQEDPGTVIIPPTDPSPCNVVINPPSKATIISNSTLDPSATGVIRADRRDAEQFDVTQGIPTSESLYANVLAKNYLDQYKFANMTGTVTYTVPVTKTYTLKWTIPGIVAVPPATSTPAQPKELEQTVTKNITITRPYSYWQIDNLEVYKISRAMLTNYALPNGSVALNPSGYTEPSLSTEDSTNVTDHVKPYACEAIEMPAETISGTTTQPQVPDQISVFQSKAESTTGKNTVNNDFVVFNGATIMDKAPVSQSAPTPGNLPAPTQIDRNVLFGSNYMISSTLLNRANTSSSGLIYYDLIPGNVNGGSNNSFPINGINTITVHTPVVNYSVLPDDNRPFDQRMIPDMTRTVLIL</sequence>
<keyword evidence="3" id="KW-1185">Reference proteome</keyword>
<evidence type="ECO:0000313" key="2">
    <source>
        <dbReference type="EMBL" id="MRN52273.1"/>
    </source>
</evidence>
<proteinExistence type="predicted"/>
<dbReference type="Pfam" id="PF18964">
    <property type="entry name" value="DUF5704"/>
    <property type="match status" value="1"/>
</dbReference>
<evidence type="ECO:0000313" key="3">
    <source>
        <dbReference type="Proteomes" id="UP000463051"/>
    </source>
</evidence>
<name>A0A7X2H2L6_9BACL</name>
<dbReference type="RefSeq" id="WP_338115662.1">
    <property type="nucleotide sequence ID" value="NZ_WJXB01000001.1"/>
</dbReference>
<evidence type="ECO:0000259" key="1">
    <source>
        <dbReference type="Pfam" id="PF18964"/>
    </source>
</evidence>
<dbReference type="EMBL" id="WJXB01000001">
    <property type="protein sequence ID" value="MRN52273.1"/>
    <property type="molecule type" value="Genomic_DNA"/>
</dbReference>
<dbReference type="Proteomes" id="UP000463051">
    <property type="component" value="Unassembled WGS sequence"/>
</dbReference>
<dbReference type="InterPro" id="IPR043759">
    <property type="entry name" value="DUF5704"/>
</dbReference>